<dbReference type="AlphaFoldDB" id="A0A345DQQ6"/>
<evidence type="ECO:0000313" key="2">
    <source>
        <dbReference type="EMBL" id="AXF96547.1"/>
    </source>
</evidence>
<dbReference type="Proteomes" id="UP000253689">
    <property type="component" value="Chromosome"/>
</dbReference>
<keyword evidence="1" id="KW-1133">Transmembrane helix</keyword>
<name>A0A345DQQ6_9MOLU</name>
<protein>
    <submittedName>
        <fullName evidence="2">Uncharacterized protein</fullName>
    </submittedName>
</protein>
<evidence type="ECO:0000256" key="1">
    <source>
        <dbReference type="SAM" id="Phobius"/>
    </source>
</evidence>
<reference evidence="3" key="1">
    <citation type="submission" date="2018-07" db="EMBL/GenBank/DDBJ databases">
        <title>Complete Genome Sequence of Spiroplasma phoeniceum.</title>
        <authorList>
            <person name="Davis R.E."/>
            <person name="Shao J.Y."/>
            <person name="Zhao Y."/>
            <person name="Silver A."/>
            <person name="Stump z."/>
            <person name="Gasparich G."/>
        </authorList>
    </citation>
    <scope>NUCLEOTIDE SEQUENCE [LARGE SCALE GENOMIC DNA]</scope>
    <source>
        <strain evidence="3">P40</strain>
    </source>
</reference>
<keyword evidence="1" id="KW-0812">Transmembrane</keyword>
<dbReference type="EMBL" id="CP031088">
    <property type="protein sequence ID" value="AXF96547.1"/>
    <property type="molecule type" value="Genomic_DNA"/>
</dbReference>
<proteinExistence type="predicted"/>
<sequence>MEGRYLVKKIIILVEIILFVYILIKIMLISFFITIILPNKTITYDHTNTIEKNNKYSMKDLIKEPNLGKIPSNSINDIRNALYYKNPTLNQSFNKPLY</sequence>
<keyword evidence="1" id="KW-0472">Membrane</keyword>
<keyword evidence="3" id="KW-1185">Reference proteome</keyword>
<dbReference type="KEGG" id="sphh:SDAV_001582"/>
<accession>A0A345DQQ6</accession>
<evidence type="ECO:0000313" key="3">
    <source>
        <dbReference type="Proteomes" id="UP000253689"/>
    </source>
</evidence>
<gene>
    <name evidence="2" type="ORF">SDAV_001582</name>
</gene>
<feature type="transmembrane region" description="Helical" evidence="1">
    <location>
        <begin position="12"/>
        <end position="37"/>
    </location>
</feature>
<organism evidence="2 3">
    <name type="scientific">Spiroplasma phoeniceum P40</name>
    <dbReference type="NCBI Taxonomy" id="1276259"/>
    <lineage>
        <taxon>Bacteria</taxon>
        <taxon>Bacillati</taxon>
        <taxon>Mycoplasmatota</taxon>
        <taxon>Mollicutes</taxon>
        <taxon>Entomoplasmatales</taxon>
        <taxon>Spiroplasmataceae</taxon>
        <taxon>Spiroplasma</taxon>
    </lineage>
</organism>